<dbReference type="EMBL" id="PFEA01000023">
    <property type="protein sequence ID" value="PJE59897.1"/>
    <property type="molecule type" value="Genomic_DNA"/>
</dbReference>
<dbReference type="Pfam" id="PF13365">
    <property type="entry name" value="Trypsin_2"/>
    <property type="match status" value="1"/>
</dbReference>
<gene>
    <name evidence="1" type="ORF">COU85_01185</name>
</gene>
<dbReference type="SUPFAM" id="SSF50494">
    <property type="entry name" value="Trypsin-like serine proteases"/>
    <property type="match status" value="1"/>
</dbReference>
<name>A0A2M8KIZ5_9BACT</name>
<proteinExistence type="predicted"/>
<dbReference type="InterPro" id="IPR009003">
    <property type="entry name" value="Peptidase_S1_PA"/>
</dbReference>
<comment type="caution">
    <text evidence="1">The sequence shown here is derived from an EMBL/GenBank/DDBJ whole genome shotgun (WGS) entry which is preliminary data.</text>
</comment>
<evidence type="ECO:0000313" key="1">
    <source>
        <dbReference type="EMBL" id="PJE59897.1"/>
    </source>
</evidence>
<reference evidence="2" key="1">
    <citation type="submission" date="2017-09" db="EMBL/GenBank/DDBJ databases">
        <title>Depth-based differentiation of microbial function through sediment-hosted aquifers and enrichment of novel symbionts in the deep terrestrial subsurface.</title>
        <authorList>
            <person name="Probst A.J."/>
            <person name="Ladd B."/>
            <person name="Jarett J.K."/>
            <person name="Geller-Mcgrath D.E."/>
            <person name="Sieber C.M.K."/>
            <person name="Emerson J.B."/>
            <person name="Anantharaman K."/>
            <person name="Thomas B.C."/>
            <person name="Malmstrom R."/>
            <person name="Stieglmeier M."/>
            <person name="Klingl A."/>
            <person name="Woyke T."/>
            <person name="Ryan C.M."/>
            <person name="Banfield J.F."/>
        </authorList>
    </citation>
    <scope>NUCLEOTIDE SEQUENCE [LARGE SCALE GENOMIC DNA]</scope>
</reference>
<dbReference type="Gene3D" id="2.40.10.120">
    <property type="match status" value="1"/>
</dbReference>
<evidence type="ECO:0000313" key="2">
    <source>
        <dbReference type="Proteomes" id="UP000231086"/>
    </source>
</evidence>
<accession>A0A2M8KIZ5</accession>
<protein>
    <recommendedName>
        <fullName evidence="3">Serine protease</fullName>
    </recommendedName>
</protein>
<dbReference type="Proteomes" id="UP000231086">
    <property type="component" value="Unassembled WGS sequence"/>
</dbReference>
<sequence>MKKITWLISVLIIGGVAGTLGSLWLAPALADFWPLSHIDWLKNARNGTTIINKTERVVVAPDNAFAQGVEKIRPALVGVRSYLGGKLVAEGNGFVLTTDGLVATSAWLLPDKGNYKIVLGGQEKEAVLLKKDASAALLKINSENLTPAAFVEKDNLFLAQDLLLVYLSGLEPEIVLNRGYLKALDLPELAADFYPEKQIATGAPVINAQGRVVALANVNSQREVFLVDSEVIAGLLSN</sequence>
<dbReference type="AlphaFoldDB" id="A0A2M8KIZ5"/>
<evidence type="ECO:0008006" key="3">
    <source>
        <dbReference type="Google" id="ProtNLM"/>
    </source>
</evidence>
<organism evidence="1 2">
    <name type="scientific">Candidatus Portnoybacteria bacterium CG10_big_fil_rev_8_21_14_0_10_44_7</name>
    <dbReference type="NCBI Taxonomy" id="1974816"/>
    <lineage>
        <taxon>Bacteria</taxon>
        <taxon>Candidatus Portnoyibacteriota</taxon>
    </lineage>
</organism>